<organism evidence="11 12">
    <name type="scientific">Hippocampus comes</name>
    <name type="common">Tiger tail seahorse</name>
    <dbReference type="NCBI Taxonomy" id="109280"/>
    <lineage>
        <taxon>Eukaryota</taxon>
        <taxon>Metazoa</taxon>
        <taxon>Chordata</taxon>
        <taxon>Craniata</taxon>
        <taxon>Vertebrata</taxon>
        <taxon>Euteleostomi</taxon>
        <taxon>Actinopterygii</taxon>
        <taxon>Neopterygii</taxon>
        <taxon>Teleostei</taxon>
        <taxon>Neoteleostei</taxon>
        <taxon>Acanthomorphata</taxon>
        <taxon>Syngnathiaria</taxon>
        <taxon>Syngnathiformes</taxon>
        <taxon>Syngnathoidei</taxon>
        <taxon>Syngnathidae</taxon>
        <taxon>Hippocampus</taxon>
    </lineage>
</organism>
<dbReference type="Gene3D" id="3.30.200.20">
    <property type="entry name" value="Phosphorylase Kinase, domain 1"/>
    <property type="match status" value="1"/>
</dbReference>
<evidence type="ECO:0000256" key="5">
    <source>
        <dbReference type="ARBA" id="ARBA00022741"/>
    </source>
</evidence>
<dbReference type="EC" id="2.7.11.1" evidence="2"/>
<dbReference type="Gene3D" id="1.10.510.10">
    <property type="entry name" value="Transferase(Phosphotransferase) domain 1"/>
    <property type="match status" value="1"/>
</dbReference>
<dbReference type="Proteomes" id="UP000264820">
    <property type="component" value="Unplaced"/>
</dbReference>
<keyword evidence="5" id="KW-0547">Nucleotide-binding</keyword>
<dbReference type="InterPro" id="IPR008271">
    <property type="entry name" value="Ser/Thr_kinase_AS"/>
</dbReference>
<dbReference type="SUPFAM" id="SSF56112">
    <property type="entry name" value="Protein kinase-like (PK-like)"/>
    <property type="match status" value="1"/>
</dbReference>
<dbReference type="InterPro" id="IPR011009">
    <property type="entry name" value="Kinase-like_dom_sf"/>
</dbReference>
<proteinExistence type="inferred from homology"/>
<evidence type="ECO:0000256" key="2">
    <source>
        <dbReference type="ARBA" id="ARBA00012513"/>
    </source>
</evidence>
<evidence type="ECO:0000256" key="3">
    <source>
        <dbReference type="ARBA" id="ARBA00022527"/>
    </source>
</evidence>
<dbReference type="AlphaFoldDB" id="A0A3Q2Y9E7"/>
<dbReference type="SMART" id="SM00220">
    <property type="entry name" value="S_TKc"/>
    <property type="match status" value="1"/>
</dbReference>
<accession>A0A3Q2Y9E7</accession>
<dbReference type="PROSITE" id="PS00108">
    <property type="entry name" value="PROTEIN_KINASE_ST"/>
    <property type="match status" value="1"/>
</dbReference>
<dbReference type="GO" id="GO:0043066">
    <property type="term" value="P:negative regulation of apoptotic process"/>
    <property type="evidence" value="ECO:0007669"/>
    <property type="project" value="TreeGrafter"/>
</dbReference>
<keyword evidence="3" id="KW-0723">Serine/threonine-protein kinase</keyword>
<evidence type="ECO:0000256" key="4">
    <source>
        <dbReference type="ARBA" id="ARBA00022679"/>
    </source>
</evidence>
<evidence type="ECO:0000256" key="9">
    <source>
        <dbReference type="ARBA" id="ARBA00048679"/>
    </source>
</evidence>
<comment type="catalytic activity">
    <reaction evidence="9">
        <text>L-seryl-[protein] + ATP = O-phospho-L-seryl-[protein] + ADP + H(+)</text>
        <dbReference type="Rhea" id="RHEA:17989"/>
        <dbReference type="Rhea" id="RHEA-COMP:9863"/>
        <dbReference type="Rhea" id="RHEA-COMP:11604"/>
        <dbReference type="ChEBI" id="CHEBI:15378"/>
        <dbReference type="ChEBI" id="CHEBI:29999"/>
        <dbReference type="ChEBI" id="CHEBI:30616"/>
        <dbReference type="ChEBI" id="CHEBI:83421"/>
        <dbReference type="ChEBI" id="CHEBI:456216"/>
        <dbReference type="EC" id="2.7.11.1"/>
    </reaction>
</comment>
<keyword evidence="4" id="KW-0808">Transferase</keyword>
<name>A0A3Q2Y9E7_HIPCM</name>
<dbReference type="GO" id="GO:0004674">
    <property type="term" value="F:protein serine/threonine kinase activity"/>
    <property type="evidence" value="ECO:0007669"/>
    <property type="project" value="UniProtKB-KW"/>
</dbReference>
<keyword evidence="7" id="KW-0067">ATP-binding</keyword>
<dbReference type="GeneTree" id="ENSGT00950000182996"/>
<dbReference type="GO" id="GO:0005737">
    <property type="term" value="C:cytoplasm"/>
    <property type="evidence" value="ECO:0007669"/>
    <property type="project" value="TreeGrafter"/>
</dbReference>
<evidence type="ECO:0000313" key="11">
    <source>
        <dbReference type="Ensembl" id="ENSHCOP00000013733.1"/>
    </source>
</evidence>
<dbReference type="OMA" id="IVMERPM"/>
<dbReference type="InterPro" id="IPR051138">
    <property type="entry name" value="PIM_Ser/Thr_kinase"/>
</dbReference>
<keyword evidence="12" id="KW-1185">Reference proteome</keyword>
<sequence>SRGGRDFTCLPMLNQQEAQGEGRTEKSSQASREANNLMGLGRVYRPRHPLESPPRDQGLFQTSLMPNYSWVKFGVLEPKSRVTKSISACVSVALFAEKYQQVNKLGEGGFGSVYAGYRKSDCFPVSLYNVFFTKKRKIGLNINGLKKDIPIEALLMLQASIKKNSDGKSAVVSLLNKYDLEHEIVLVMERPVPSVDLFTYITRCRIGALPECEAKNIMKQLVVAAINMHAVDVFHRDLKQENILLEATSGVPRVRIIDFGSIHFDFVYLCAGTLCYAPPEYVLRRTYSAGPTTVWHLGALLFELMAGTKRFDTVMFLSQMLRLNRVLSEDFLWKCLNLDPEKRATLEQMQQHPWLVDIHALCPCLPSESLVSLLH</sequence>
<comment type="catalytic activity">
    <reaction evidence="8">
        <text>L-threonyl-[protein] + ATP = O-phospho-L-threonyl-[protein] + ADP + H(+)</text>
        <dbReference type="Rhea" id="RHEA:46608"/>
        <dbReference type="Rhea" id="RHEA-COMP:11060"/>
        <dbReference type="Rhea" id="RHEA-COMP:11605"/>
        <dbReference type="ChEBI" id="CHEBI:15378"/>
        <dbReference type="ChEBI" id="CHEBI:30013"/>
        <dbReference type="ChEBI" id="CHEBI:30616"/>
        <dbReference type="ChEBI" id="CHEBI:61977"/>
        <dbReference type="ChEBI" id="CHEBI:456216"/>
        <dbReference type="EC" id="2.7.11.1"/>
    </reaction>
</comment>
<evidence type="ECO:0000256" key="1">
    <source>
        <dbReference type="ARBA" id="ARBA00005505"/>
    </source>
</evidence>
<dbReference type="STRING" id="109280.ENSHCOP00000013733"/>
<reference evidence="11" key="2">
    <citation type="submission" date="2025-09" db="UniProtKB">
        <authorList>
            <consortium name="Ensembl"/>
        </authorList>
    </citation>
    <scope>IDENTIFICATION</scope>
</reference>
<dbReference type="Ensembl" id="ENSHCOT00000027429.1">
    <property type="protein sequence ID" value="ENSHCOP00000013733.1"/>
    <property type="gene ID" value="ENSHCOG00000016987.1"/>
</dbReference>
<dbReference type="GO" id="GO:0007346">
    <property type="term" value="P:regulation of mitotic cell cycle"/>
    <property type="evidence" value="ECO:0007669"/>
    <property type="project" value="TreeGrafter"/>
</dbReference>
<keyword evidence="6" id="KW-0418">Kinase</keyword>
<dbReference type="Pfam" id="PF00069">
    <property type="entry name" value="Pkinase"/>
    <property type="match status" value="1"/>
</dbReference>
<evidence type="ECO:0000313" key="12">
    <source>
        <dbReference type="Proteomes" id="UP000264820"/>
    </source>
</evidence>
<dbReference type="GO" id="GO:0005524">
    <property type="term" value="F:ATP binding"/>
    <property type="evidence" value="ECO:0007669"/>
    <property type="project" value="UniProtKB-KW"/>
</dbReference>
<reference evidence="11" key="1">
    <citation type="submission" date="2025-08" db="UniProtKB">
        <authorList>
            <consortium name="Ensembl"/>
        </authorList>
    </citation>
    <scope>IDENTIFICATION</scope>
</reference>
<comment type="similarity">
    <text evidence="1">Belongs to the protein kinase superfamily. CAMK Ser/Thr protein kinase family. PIM subfamily.</text>
</comment>
<dbReference type="InterPro" id="IPR000719">
    <property type="entry name" value="Prot_kinase_dom"/>
</dbReference>
<evidence type="ECO:0000256" key="7">
    <source>
        <dbReference type="ARBA" id="ARBA00022840"/>
    </source>
</evidence>
<feature type="domain" description="Protein kinase" evidence="10">
    <location>
        <begin position="99"/>
        <end position="355"/>
    </location>
</feature>
<dbReference type="PANTHER" id="PTHR22984">
    <property type="entry name" value="SERINE/THREONINE-PROTEIN KINASE PIM"/>
    <property type="match status" value="1"/>
</dbReference>
<evidence type="ECO:0000256" key="6">
    <source>
        <dbReference type="ARBA" id="ARBA00022777"/>
    </source>
</evidence>
<dbReference type="PANTHER" id="PTHR22984:SF11">
    <property type="entry name" value="AURORA KINASE-RELATED"/>
    <property type="match status" value="1"/>
</dbReference>
<evidence type="ECO:0000259" key="10">
    <source>
        <dbReference type="PROSITE" id="PS50011"/>
    </source>
</evidence>
<protein>
    <recommendedName>
        <fullName evidence="2">non-specific serine/threonine protein kinase</fullName>
        <ecNumber evidence="2">2.7.11.1</ecNumber>
    </recommendedName>
</protein>
<dbReference type="PROSITE" id="PS50011">
    <property type="entry name" value="PROTEIN_KINASE_DOM"/>
    <property type="match status" value="1"/>
</dbReference>
<evidence type="ECO:0000256" key="8">
    <source>
        <dbReference type="ARBA" id="ARBA00047899"/>
    </source>
</evidence>